<keyword evidence="2" id="KW-1185">Reference proteome</keyword>
<gene>
    <name evidence="1" type="ORF">FOMPIDRAFT_1130802</name>
</gene>
<evidence type="ECO:0000313" key="1">
    <source>
        <dbReference type="EMBL" id="EPS96273.1"/>
    </source>
</evidence>
<reference evidence="1 2" key="1">
    <citation type="journal article" date="2012" name="Science">
        <title>The Paleozoic origin of enzymatic lignin decomposition reconstructed from 31 fungal genomes.</title>
        <authorList>
            <person name="Floudas D."/>
            <person name="Binder M."/>
            <person name="Riley R."/>
            <person name="Barry K."/>
            <person name="Blanchette R.A."/>
            <person name="Henrissat B."/>
            <person name="Martinez A.T."/>
            <person name="Otillar R."/>
            <person name="Spatafora J.W."/>
            <person name="Yadav J.S."/>
            <person name="Aerts A."/>
            <person name="Benoit I."/>
            <person name="Boyd A."/>
            <person name="Carlson A."/>
            <person name="Copeland A."/>
            <person name="Coutinho P.M."/>
            <person name="de Vries R.P."/>
            <person name="Ferreira P."/>
            <person name="Findley K."/>
            <person name="Foster B."/>
            <person name="Gaskell J."/>
            <person name="Glotzer D."/>
            <person name="Gorecki P."/>
            <person name="Heitman J."/>
            <person name="Hesse C."/>
            <person name="Hori C."/>
            <person name="Igarashi K."/>
            <person name="Jurgens J.A."/>
            <person name="Kallen N."/>
            <person name="Kersten P."/>
            <person name="Kohler A."/>
            <person name="Kuees U."/>
            <person name="Kumar T.K.A."/>
            <person name="Kuo A."/>
            <person name="LaButti K."/>
            <person name="Larrondo L.F."/>
            <person name="Lindquist E."/>
            <person name="Ling A."/>
            <person name="Lombard V."/>
            <person name="Lucas S."/>
            <person name="Lundell T."/>
            <person name="Martin R."/>
            <person name="McLaughlin D.J."/>
            <person name="Morgenstern I."/>
            <person name="Morin E."/>
            <person name="Murat C."/>
            <person name="Nagy L.G."/>
            <person name="Nolan M."/>
            <person name="Ohm R.A."/>
            <person name="Patyshakuliyeva A."/>
            <person name="Rokas A."/>
            <person name="Ruiz-Duenas F.J."/>
            <person name="Sabat G."/>
            <person name="Salamov A."/>
            <person name="Samejima M."/>
            <person name="Schmutz J."/>
            <person name="Slot J.C."/>
            <person name="St John F."/>
            <person name="Stenlid J."/>
            <person name="Sun H."/>
            <person name="Sun S."/>
            <person name="Syed K."/>
            <person name="Tsang A."/>
            <person name="Wiebenga A."/>
            <person name="Young D."/>
            <person name="Pisabarro A."/>
            <person name="Eastwood D.C."/>
            <person name="Martin F."/>
            <person name="Cullen D."/>
            <person name="Grigoriev I.V."/>
            <person name="Hibbett D.S."/>
        </authorList>
    </citation>
    <scope>NUCLEOTIDE SEQUENCE</scope>
    <source>
        <strain evidence="2">FP-58527</strain>
    </source>
</reference>
<evidence type="ECO:0008006" key="3">
    <source>
        <dbReference type="Google" id="ProtNLM"/>
    </source>
</evidence>
<dbReference type="InterPro" id="IPR036047">
    <property type="entry name" value="F-box-like_dom_sf"/>
</dbReference>
<dbReference type="OrthoDB" id="2322499at2759"/>
<dbReference type="InParanoid" id="S8DYR3"/>
<accession>S8DYR3</accession>
<dbReference type="HOGENOM" id="CLU_180244_0_0_1"/>
<dbReference type="Proteomes" id="UP000015241">
    <property type="component" value="Unassembled WGS sequence"/>
</dbReference>
<dbReference type="EMBL" id="KE504191">
    <property type="protein sequence ID" value="EPS96273.1"/>
    <property type="molecule type" value="Genomic_DNA"/>
</dbReference>
<proteinExistence type="predicted"/>
<protein>
    <recommendedName>
        <fullName evidence="3">F-box domain-containing protein</fullName>
    </recommendedName>
</protein>
<organism evidence="1 2">
    <name type="scientific">Fomitopsis schrenkii</name>
    <name type="common">Brown rot fungus</name>
    <dbReference type="NCBI Taxonomy" id="2126942"/>
    <lineage>
        <taxon>Eukaryota</taxon>
        <taxon>Fungi</taxon>
        <taxon>Dikarya</taxon>
        <taxon>Basidiomycota</taxon>
        <taxon>Agaricomycotina</taxon>
        <taxon>Agaricomycetes</taxon>
        <taxon>Polyporales</taxon>
        <taxon>Fomitopsis</taxon>
    </lineage>
</organism>
<dbReference type="SUPFAM" id="SSF81383">
    <property type="entry name" value="F-box domain"/>
    <property type="match status" value="1"/>
</dbReference>
<name>S8DYR3_FOMSC</name>
<dbReference type="AlphaFoldDB" id="S8DYR3"/>
<evidence type="ECO:0000313" key="2">
    <source>
        <dbReference type="Proteomes" id="UP000015241"/>
    </source>
</evidence>
<sequence length="91" mass="10552">ILMHFHPRDLLNLSRTSKAFHGFLMRRSSARIWKEALRRVEALPPCPTDLIEPAWAALVFWPFCMVCGGDINTKVIWAFLVRLCKTCRPKV</sequence>
<feature type="non-terminal residue" evidence="1">
    <location>
        <position position="1"/>
    </location>
</feature>